<dbReference type="AlphaFoldDB" id="A0AAD5UVQ7"/>
<sequence length="439" mass="49501">MARDISFDLIQKNSQRLATLEVRLDSNYSDRSAWKKFITEGLGNTPLMTCCSLKILKDPSPSRTAQLELKSPPGCRRIRHLEMEGLPFSIVKEFCQPSLVTLSITYGEEDVSISALLSVLSTLSSLEELSVYPPNSFPTNPITENSETGPKDALLPHLASLRLSSDLIGSDILLDHLVIPSTTYYEIEIGAKDPTKFLKALERKLQGIKTIGERPPLKCGQLTSPRYDGDTMVWRAWTTDVKFEGEFLPEDTPLLYIRLSDKYDDFRAGVVSFFSNLVLSEVKTLHVIHARRIFTSDSWHSFFTLTPNVQDLYVTGSSTGLRRIFQAMRPEAEPEEAETILLPQIHTLTVGYGARQSTHEAVQRVVKELGSTLKARIPFHSTIQKFAISGLLSKCKMERFEALGKWVDSIVKLSAERDWVLYHYNFDSSSESEDKKEDD</sequence>
<evidence type="ECO:0000259" key="1">
    <source>
        <dbReference type="PROSITE" id="PS50003"/>
    </source>
</evidence>
<proteinExistence type="predicted"/>
<accession>A0AAD5UVQ7</accession>
<feature type="domain" description="PH" evidence="1">
    <location>
        <begin position="1"/>
        <end position="43"/>
    </location>
</feature>
<dbReference type="PROSITE" id="PS50003">
    <property type="entry name" value="PH_DOMAIN"/>
    <property type="match status" value="1"/>
</dbReference>
<dbReference type="EMBL" id="JANAWD010000460">
    <property type="protein sequence ID" value="KAJ3479131.1"/>
    <property type="molecule type" value="Genomic_DNA"/>
</dbReference>
<gene>
    <name evidence="2" type="ORF">NLI96_g9276</name>
</gene>
<evidence type="ECO:0000313" key="2">
    <source>
        <dbReference type="EMBL" id="KAJ3479131.1"/>
    </source>
</evidence>
<dbReference type="InterPro" id="IPR001849">
    <property type="entry name" value="PH_domain"/>
</dbReference>
<reference evidence="2" key="1">
    <citation type="submission" date="2022-07" db="EMBL/GenBank/DDBJ databases">
        <title>Genome Sequence of Physisporinus lineatus.</title>
        <authorList>
            <person name="Buettner E."/>
        </authorList>
    </citation>
    <scope>NUCLEOTIDE SEQUENCE</scope>
    <source>
        <strain evidence="2">VT162</strain>
    </source>
</reference>
<organism evidence="2 3">
    <name type="scientific">Meripilus lineatus</name>
    <dbReference type="NCBI Taxonomy" id="2056292"/>
    <lineage>
        <taxon>Eukaryota</taxon>
        <taxon>Fungi</taxon>
        <taxon>Dikarya</taxon>
        <taxon>Basidiomycota</taxon>
        <taxon>Agaricomycotina</taxon>
        <taxon>Agaricomycetes</taxon>
        <taxon>Polyporales</taxon>
        <taxon>Meripilaceae</taxon>
        <taxon>Meripilus</taxon>
    </lineage>
</organism>
<keyword evidence="3" id="KW-1185">Reference proteome</keyword>
<dbReference type="Proteomes" id="UP001212997">
    <property type="component" value="Unassembled WGS sequence"/>
</dbReference>
<evidence type="ECO:0000313" key="3">
    <source>
        <dbReference type="Proteomes" id="UP001212997"/>
    </source>
</evidence>
<comment type="caution">
    <text evidence="2">The sequence shown here is derived from an EMBL/GenBank/DDBJ whole genome shotgun (WGS) entry which is preliminary data.</text>
</comment>
<protein>
    <recommendedName>
        <fullName evidence="1">PH domain-containing protein</fullName>
    </recommendedName>
</protein>
<name>A0AAD5UVQ7_9APHY</name>